<keyword evidence="1" id="KW-0808">Transferase</keyword>
<keyword evidence="1" id="KW-0489">Methyltransferase</keyword>
<dbReference type="InterPro" id="IPR029063">
    <property type="entry name" value="SAM-dependent_MTases_sf"/>
</dbReference>
<accession>A0A7I7T5F8</accession>
<evidence type="ECO:0000313" key="1">
    <source>
        <dbReference type="EMBL" id="BBY63356.1"/>
    </source>
</evidence>
<name>A0A7I7T5F8_9MYCO</name>
<dbReference type="GO" id="GO:0032259">
    <property type="term" value="P:methylation"/>
    <property type="evidence" value="ECO:0007669"/>
    <property type="project" value="UniProtKB-KW"/>
</dbReference>
<organism evidence="1 2">
    <name type="scientific">Mycolicibacterium helvum</name>
    <dbReference type="NCBI Taxonomy" id="1534349"/>
    <lineage>
        <taxon>Bacteria</taxon>
        <taxon>Bacillati</taxon>
        <taxon>Actinomycetota</taxon>
        <taxon>Actinomycetes</taxon>
        <taxon>Mycobacteriales</taxon>
        <taxon>Mycobacteriaceae</taxon>
        <taxon>Mycolicibacterium</taxon>
    </lineage>
</organism>
<dbReference type="GO" id="GO:0008168">
    <property type="term" value="F:methyltransferase activity"/>
    <property type="evidence" value="ECO:0007669"/>
    <property type="project" value="UniProtKB-KW"/>
</dbReference>
<dbReference type="SUPFAM" id="SSF53335">
    <property type="entry name" value="S-adenosyl-L-methionine-dependent methyltransferases"/>
    <property type="match status" value="1"/>
</dbReference>
<dbReference type="Gene3D" id="3.40.50.150">
    <property type="entry name" value="Vaccinia Virus protein VP39"/>
    <property type="match status" value="1"/>
</dbReference>
<reference evidence="1 2" key="1">
    <citation type="journal article" date="2019" name="Emerg. Microbes Infect.">
        <title>Comprehensive subspecies identification of 175 nontuberculous mycobacteria species based on 7547 genomic profiles.</title>
        <authorList>
            <person name="Matsumoto Y."/>
            <person name="Kinjo T."/>
            <person name="Motooka D."/>
            <person name="Nabeya D."/>
            <person name="Jung N."/>
            <person name="Uechi K."/>
            <person name="Horii T."/>
            <person name="Iida T."/>
            <person name="Fujita J."/>
            <person name="Nakamura S."/>
        </authorList>
    </citation>
    <scope>NUCLEOTIDE SEQUENCE [LARGE SCALE GENOMIC DNA]</scope>
    <source>
        <strain evidence="1 2">JCM 30396</strain>
    </source>
</reference>
<dbReference type="KEGG" id="mhev:MHEL_15990"/>
<keyword evidence="2" id="KW-1185">Reference proteome</keyword>
<protein>
    <submittedName>
        <fullName evidence="1">SAM-dependent methyltransferase</fullName>
    </submittedName>
</protein>
<dbReference type="AlphaFoldDB" id="A0A7I7T5F8"/>
<dbReference type="EMBL" id="AP022596">
    <property type="protein sequence ID" value="BBY63356.1"/>
    <property type="molecule type" value="Genomic_DNA"/>
</dbReference>
<dbReference type="Proteomes" id="UP000467148">
    <property type="component" value="Chromosome"/>
</dbReference>
<dbReference type="Pfam" id="PF13489">
    <property type="entry name" value="Methyltransf_23"/>
    <property type="match status" value="1"/>
</dbReference>
<evidence type="ECO:0000313" key="2">
    <source>
        <dbReference type="Proteomes" id="UP000467148"/>
    </source>
</evidence>
<gene>
    <name evidence="1" type="ORF">MHEL_15990</name>
</gene>
<sequence>MSISPGLRRALVSETGPGRLLRRAWYVGPQQCNLCGSWVRFRESWIGAQLIEYGFPYPIDDFETLNHSRYLCPVCRSNDRDRLYKLYIDRFLPPNGVRRVLEFAPSTTLSAYLRGRDDLRYRTADLMMAGVDDVVDITDMPIYPDGSFDFFMCSHILEHVSDDSLALKELYRILAPGGSGIIMTPVMPEGRFDEDPTVTDEAERWRRFAQGDHVRLYDRSTLCSRIKQSGLELSLLDRNTFGDKTFKRHAIALGSVLYVVRRPTTDAA</sequence>
<dbReference type="CDD" id="cd02440">
    <property type="entry name" value="AdoMet_MTases"/>
    <property type="match status" value="1"/>
</dbReference>
<proteinExistence type="predicted"/>